<dbReference type="EMBL" id="CP032332">
    <property type="protein sequence ID" value="QCO06023.1"/>
    <property type="molecule type" value="Genomic_DNA"/>
</dbReference>
<reference evidence="1 2" key="1">
    <citation type="submission" date="2018-09" db="EMBL/GenBank/DDBJ databases">
        <title>Whole genome based analysis of evolution and adaptive divergence in Indian and Brazilian strains of Azospirillum brasilense.</title>
        <authorList>
            <person name="Singh C."/>
            <person name="Tripathi A.K."/>
        </authorList>
    </citation>
    <scope>NUCLEOTIDE SEQUENCE [LARGE SCALE GENOMIC DNA]</scope>
    <source>
        <strain evidence="1 2">MTCC4036</strain>
        <plasmid evidence="1 2">p2</plasmid>
    </source>
</reference>
<gene>
    <name evidence="1" type="ORF">D3867_29040</name>
</gene>
<sequence>MSEHAGPGEEIIAFHRDPGDGLKAVGLVLWSEPEGFKVTNIVPRDVGELGIANYNWLLQDFIERLARPAAARTGFSVEVTAARQRLKDWMSSEAADALRRFSAAANKSTGSSHPLDRRRWLAFLMSAHRDATALDAEQLVRWLTEVEGWPGNVAHRLAVEYEFGRELLTTYDQFRS</sequence>
<evidence type="ECO:0000313" key="1">
    <source>
        <dbReference type="EMBL" id="QCO06023.1"/>
    </source>
</evidence>
<dbReference type="Proteomes" id="UP000298596">
    <property type="component" value="Plasmid p2"/>
</dbReference>
<geneLocation type="plasmid" evidence="1">
    <name>p2</name>
</geneLocation>
<evidence type="ECO:0000313" key="2">
    <source>
        <dbReference type="Proteomes" id="UP000298596"/>
    </source>
</evidence>
<dbReference type="AlphaFoldDB" id="A0A4D8QA43"/>
<proteinExistence type="predicted"/>
<protein>
    <submittedName>
        <fullName evidence="1">Uncharacterized protein</fullName>
    </submittedName>
</protein>
<organism evidence="1 2">
    <name type="scientific">Azospirillum brasilense</name>
    <dbReference type="NCBI Taxonomy" id="192"/>
    <lineage>
        <taxon>Bacteria</taxon>
        <taxon>Pseudomonadati</taxon>
        <taxon>Pseudomonadota</taxon>
        <taxon>Alphaproteobacteria</taxon>
        <taxon>Rhodospirillales</taxon>
        <taxon>Azospirillaceae</taxon>
        <taxon>Azospirillum</taxon>
    </lineage>
</organism>
<keyword evidence="1" id="KW-0614">Plasmid</keyword>
<name>A0A4D8QA43_AZOBR</name>
<accession>A0A4D8QA43</accession>